<dbReference type="Proteomes" id="UP000605013">
    <property type="component" value="Unassembled WGS sequence"/>
</dbReference>
<proteinExistence type="predicted"/>
<keyword evidence="2" id="KW-1185">Reference proteome</keyword>
<protein>
    <submittedName>
        <fullName evidence="1">Uncharacterized protein</fullName>
    </submittedName>
</protein>
<sequence>MVRIYNDGTTILSVIKMKIGDKNYYYTSVSNDLSYSSPARAGMYYGYLIRRSDNKNNRNYKPDNLETKKRIETIFKKLNVFDERLPKGFRGGKDNYNYAEHNGLRIYDPRIKGNLETGGSILPGGNRFFHVGKFYIHSHGCESIGNSIQYFNKNDNNIKDEQDVYDNIGLFGVNDTVLATGGFIENIILVYENNINKQNQSAVHIDIEVEDNIQENLNKISVIEAKEKYQSLYPPRKKQEPVKVIKPLGPIFNN</sequence>
<accession>A0ABS1WNS2</accession>
<dbReference type="EMBL" id="JAEMEF010000013">
    <property type="protein sequence ID" value="MBL7560762.1"/>
    <property type="molecule type" value="Genomic_DNA"/>
</dbReference>
<evidence type="ECO:0000313" key="2">
    <source>
        <dbReference type="Proteomes" id="UP000605013"/>
    </source>
</evidence>
<dbReference type="RefSeq" id="WP_203001270.1">
    <property type="nucleotide sequence ID" value="NZ_JAEMEF010000013.1"/>
</dbReference>
<comment type="caution">
    <text evidence="1">The sequence shown here is derived from an EMBL/GenBank/DDBJ whole genome shotgun (WGS) entry which is preliminary data.</text>
</comment>
<evidence type="ECO:0000313" key="1">
    <source>
        <dbReference type="EMBL" id="MBL7560762.1"/>
    </source>
</evidence>
<gene>
    <name evidence="1" type="ORF">JAO71_13215</name>
</gene>
<name>A0ABS1WNS2_9FLAO</name>
<reference evidence="1 2" key="1">
    <citation type="submission" date="2020-12" db="EMBL/GenBank/DDBJ databases">
        <title>Olleya sediminilitoris sp. nov., isolated from a tidal flat.</title>
        <authorList>
            <person name="Park S."/>
            <person name="Yoon J.-H."/>
        </authorList>
    </citation>
    <scope>NUCLEOTIDE SEQUENCE [LARGE SCALE GENOMIC DNA]</scope>
    <source>
        <strain evidence="1 2">YSTF-M6</strain>
    </source>
</reference>
<organism evidence="1 2">
    <name type="scientific">Olleya sediminilitoris</name>
    <dbReference type="NCBI Taxonomy" id="2795739"/>
    <lineage>
        <taxon>Bacteria</taxon>
        <taxon>Pseudomonadati</taxon>
        <taxon>Bacteroidota</taxon>
        <taxon>Flavobacteriia</taxon>
        <taxon>Flavobacteriales</taxon>
        <taxon>Flavobacteriaceae</taxon>
    </lineage>
</organism>